<evidence type="ECO:0000259" key="10">
    <source>
        <dbReference type="PROSITE" id="PS51188"/>
    </source>
</evidence>
<evidence type="ECO:0000313" key="12">
    <source>
        <dbReference type="EMBL" id="CAB4608700.1"/>
    </source>
</evidence>
<dbReference type="CDD" id="cd10747">
    <property type="entry name" value="DnaJ_C"/>
    <property type="match status" value="1"/>
</dbReference>
<protein>
    <submittedName>
        <fullName evidence="12">Unannotated protein</fullName>
    </submittedName>
</protein>
<evidence type="ECO:0000256" key="7">
    <source>
        <dbReference type="ARBA" id="ARBA00023016"/>
    </source>
</evidence>
<dbReference type="Gene3D" id="2.10.230.10">
    <property type="entry name" value="Heat shock protein DnaJ, cysteine-rich domain"/>
    <property type="match status" value="1"/>
</dbReference>
<dbReference type="SMART" id="SM00271">
    <property type="entry name" value="DnaJ"/>
    <property type="match status" value="1"/>
</dbReference>
<dbReference type="HAMAP" id="MF_01152">
    <property type="entry name" value="DnaJ"/>
    <property type="match status" value="1"/>
</dbReference>
<dbReference type="NCBIfam" id="NF008035">
    <property type="entry name" value="PRK10767.1"/>
    <property type="match status" value="1"/>
</dbReference>
<dbReference type="Pfam" id="PF00226">
    <property type="entry name" value="DnaJ"/>
    <property type="match status" value="1"/>
</dbReference>
<dbReference type="FunFam" id="2.10.230.10:FF:000002">
    <property type="entry name" value="Molecular chaperone DnaJ"/>
    <property type="match status" value="1"/>
</dbReference>
<dbReference type="PROSITE" id="PS00636">
    <property type="entry name" value="DNAJ_1"/>
    <property type="match status" value="1"/>
</dbReference>
<evidence type="ECO:0000256" key="2">
    <source>
        <dbReference type="ARBA" id="ARBA00022705"/>
    </source>
</evidence>
<organism evidence="12">
    <name type="scientific">freshwater metagenome</name>
    <dbReference type="NCBI Taxonomy" id="449393"/>
    <lineage>
        <taxon>unclassified sequences</taxon>
        <taxon>metagenomes</taxon>
        <taxon>ecological metagenomes</taxon>
    </lineage>
</organism>
<keyword evidence="3" id="KW-0479">Metal-binding</keyword>
<dbReference type="GO" id="GO:0008270">
    <property type="term" value="F:zinc ion binding"/>
    <property type="evidence" value="ECO:0007669"/>
    <property type="project" value="UniProtKB-KW"/>
</dbReference>
<dbReference type="InterPro" id="IPR001623">
    <property type="entry name" value="DnaJ_domain"/>
</dbReference>
<keyword evidence="2" id="KW-0235">DNA replication</keyword>
<keyword evidence="4" id="KW-0677">Repeat</keyword>
<keyword evidence="5" id="KW-0863">Zinc-finger</keyword>
<dbReference type="PRINTS" id="PR00625">
    <property type="entry name" value="JDOMAIN"/>
</dbReference>
<dbReference type="InterPro" id="IPR036410">
    <property type="entry name" value="HSP_DnaJ_Cys-rich_dom_sf"/>
</dbReference>
<dbReference type="Gene3D" id="2.60.260.20">
    <property type="entry name" value="Urease metallochaperone UreE, N-terminal domain"/>
    <property type="match status" value="2"/>
</dbReference>
<dbReference type="PROSITE" id="PS50076">
    <property type="entry name" value="DNAJ_2"/>
    <property type="match status" value="1"/>
</dbReference>
<evidence type="ECO:0000256" key="6">
    <source>
        <dbReference type="ARBA" id="ARBA00022833"/>
    </source>
</evidence>
<sequence>MSEDFYELLQVSRSATADEIKKSYRRRARELHPDANPGDAEAEDMFKKVSRAYEALSDPESRERYDRFGEQGLNGGGGGGDPFGGGGFGDIFEAFFGGGGGSRQQAGPPRGQDLEVTARIDLAAVMFGTEVTVEVNTAITCTDCTGSGAGMGTEPVTCTECGGVGQVRRVRQSMLGQMVTTGPCGRCGGMGKVVVTPCSKCSGEGRTSSRESYTVDVPAGISSGQTLRLSGRGAVGPRGGGPGDLYVHVAVAQHPEFIRDDDDLVWLLPLSISQASLGMHRVLEALDGELDLVVPAGTQHGHEFVAKGRGIPHLSGRGRGNLRVRVSVVVPKKLNDEEETIMRRLAEISGDEVASTDKKFFSRIKSAFS</sequence>
<dbReference type="InterPro" id="IPR012724">
    <property type="entry name" value="DnaJ"/>
</dbReference>
<dbReference type="InterPro" id="IPR002939">
    <property type="entry name" value="DnaJ_C"/>
</dbReference>
<dbReference type="GO" id="GO:0009408">
    <property type="term" value="P:response to heat"/>
    <property type="evidence" value="ECO:0007669"/>
    <property type="project" value="InterPro"/>
</dbReference>
<dbReference type="GO" id="GO:0051082">
    <property type="term" value="F:unfolded protein binding"/>
    <property type="evidence" value="ECO:0007669"/>
    <property type="project" value="InterPro"/>
</dbReference>
<keyword evidence="7" id="KW-0346">Stress response</keyword>
<dbReference type="PANTHER" id="PTHR43096">
    <property type="entry name" value="DNAJ HOMOLOG 1, MITOCHONDRIAL-RELATED"/>
    <property type="match status" value="1"/>
</dbReference>
<keyword evidence="6" id="KW-0862">Zinc</keyword>
<dbReference type="CDD" id="cd06257">
    <property type="entry name" value="DnaJ"/>
    <property type="match status" value="1"/>
</dbReference>
<dbReference type="Pfam" id="PF01556">
    <property type="entry name" value="DnaJ_C"/>
    <property type="match status" value="1"/>
</dbReference>
<dbReference type="InterPro" id="IPR008971">
    <property type="entry name" value="HSP40/DnaJ_pept-bd"/>
</dbReference>
<evidence type="ECO:0000256" key="3">
    <source>
        <dbReference type="ARBA" id="ARBA00022723"/>
    </source>
</evidence>
<feature type="domain" description="CR-type" evidence="10">
    <location>
        <begin position="128"/>
        <end position="210"/>
    </location>
</feature>
<dbReference type="EMBL" id="CAEZUZ010000011">
    <property type="protein sequence ID" value="CAB4608700.1"/>
    <property type="molecule type" value="Genomic_DNA"/>
</dbReference>
<dbReference type="Gene3D" id="1.10.287.110">
    <property type="entry name" value="DnaJ domain"/>
    <property type="match status" value="1"/>
</dbReference>
<evidence type="ECO:0000256" key="4">
    <source>
        <dbReference type="ARBA" id="ARBA00022737"/>
    </source>
</evidence>
<feature type="domain" description="J" evidence="9">
    <location>
        <begin position="4"/>
        <end position="69"/>
    </location>
</feature>
<dbReference type="SUPFAM" id="SSF49493">
    <property type="entry name" value="HSP40/DnaJ peptide-binding domain"/>
    <property type="match status" value="2"/>
</dbReference>
<proteinExistence type="inferred from homology"/>
<keyword evidence="1" id="KW-0963">Cytoplasm</keyword>
<dbReference type="CDD" id="cd10719">
    <property type="entry name" value="DnaJ_zf"/>
    <property type="match status" value="1"/>
</dbReference>
<dbReference type="GO" id="GO:0006260">
    <property type="term" value="P:DNA replication"/>
    <property type="evidence" value="ECO:0007669"/>
    <property type="project" value="UniProtKB-KW"/>
</dbReference>
<evidence type="ECO:0000313" key="11">
    <source>
        <dbReference type="EMBL" id="CAB4590855.1"/>
    </source>
</evidence>
<dbReference type="InterPro" id="IPR036869">
    <property type="entry name" value="J_dom_sf"/>
</dbReference>
<dbReference type="GO" id="GO:0005524">
    <property type="term" value="F:ATP binding"/>
    <property type="evidence" value="ECO:0007669"/>
    <property type="project" value="InterPro"/>
</dbReference>
<name>A0A6J6H7I7_9ZZZZ</name>
<accession>A0A6J6H7I7</accession>
<dbReference type="AlphaFoldDB" id="A0A6J6H7I7"/>
<dbReference type="SUPFAM" id="SSF57938">
    <property type="entry name" value="DnaJ/Hsp40 cysteine-rich domain"/>
    <property type="match status" value="1"/>
</dbReference>
<dbReference type="PANTHER" id="PTHR43096:SF48">
    <property type="entry name" value="CHAPERONE PROTEIN DNAJ"/>
    <property type="match status" value="1"/>
</dbReference>
<evidence type="ECO:0000256" key="1">
    <source>
        <dbReference type="ARBA" id="ARBA00022490"/>
    </source>
</evidence>
<dbReference type="GO" id="GO:0031072">
    <property type="term" value="F:heat shock protein binding"/>
    <property type="evidence" value="ECO:0007669"/>
    <property type="project" value="InterPro"/>
</dbReference>
<dbReference type="PROSITE" id="PS51188">
    <property type="entry name" value="ZF_CR"/>
    <property type="match status" value="1"/>
</dbReference>
<dbReference type="GO" id="GO:0042026">
    <property type="term" value="P:protein refolding"/>
    <property type="evidence" value="ECO:0007669"/>
    <property type="project" value="TreeGrafter"/>
</dbReference>
<gene>
    <name evidence="11" type="ORF">UFOPK1808_00143</name>
    <name evidence="12" type="ORF">UFOPK1889_00142</name>
</gene>
<dbReference type="GO" id="GO:0005737">
    <property type="term" value="C:cytoplasm"/>
    <property type="evidence" value="ECO:0007669"/>
    <property type="project" value="TreeGrafter"/>
</dbReference>
<evidence type="ECO:0000256" key="5">
    <source>
        <dbReference type="ARBA" id="ARBA00022771"/>
    </source>
</evidence>
<dbReference type="InterPro" id="IPR001305">
    <property type="entry name" value="HSP_DnaJ_Cys-rich_dom"/>
</dbReference>
<dbReference type="EMBL" id="CAEZUL010000007">
    <property type="protein sequence ID" value="CAB4590855.1"/>
    <property type="molecule type" value="Genomic_DNA"/>
</dbReference>
<evidence type="ECO:0000256" key="8">
    <source>
        <dbReference type="ARBA" id="ARBA00023186"/>
    </source>
</evidence>
<reference evidence="12" key="1">
    <citation type="submission" date="2020-05" db="EMBL/GenBank/DDBJ databases">
        <authorList>
            <person name="Chiriac C."/>
            <person name="Salcher M."/>
            <person name="Ghai R."/>
            <person name="Kavagutti S V."/>
        </authorList>
    </citation>
    <scope>NUCLEOTIDE SEQUENCE</scope>
</reference>
<dbReference type="Pfam" id="PF00684">
    <property type="entry name" value="DnaJ_CXXCXGXG"/>
    <property type="match status" value="1"/>
</dbReference>
<keyword evidence="8" id="KW-0143">Chaperone</keyword>
<evidence type="ECO:0000259" key="9">
    <source>
        <dbReference type="PROSITE" id="PS50076"/>
    </source>
</evidence>
<dbReference type="InterPro" id="IPR018253">
    <property type="entry name" value="DnaJ_domain_CS"/>
</dbReference>
<dbReference type="SUPFAM" id="SSF46565">
    <property type="entry name" value="Chaperone J-domain"/>
    <property type="match status" value="1"/>
</dbReference>